<accession>D2S1U7</accession>
<evidence type="ECO:0000313" key="1">
    <source>
        <dbReference type="EMBL" id="ADB63344.1"/>
    </source>
</evidence>
<reference evidence="1 2" key="1">
    <citation type="journal article" date="2010" name="Stand. Genomic Sci.">
        <title>Complete genome sequence of Haloterrigena turkmenica type strain (4k).</title>
        <authorList>
            <person name="Saunders E."/>
            <person name="Tindall B.J."/>
            <person name="Fahnrich R."/>
            <person name="Lapidus A."/>
            <person name="Copeland A."/>
            <person name="Del Rio T.G."/>
            <person name="Lucas S."/>
            <person name="Chen F."/>
            <person name="Tice H."/>
            <person name="Cheng J.F."/>
            <person name="Han C."/>
            <person name="Detter J.C."/>
            <person name="Bruce D."/>
            <person name="Goodwin L."/>
            <person name="Chain P."/>
            <person name="Pitluck S."/>
            <person name="Pati A."/>
            <person name="Ivanova N."/>
            <person name="Mavromatis K."/>
            <person name="Chen A."/>
            <person name="Palaniappan K."/>
            <person name="Land M."/>
            <person name="Hauser L."/>
            <person name="Chang Y.J."/>
            <person name="Jeffries C.D."/>
            <person name="Brettin T."/>
            <person name="Rohde M."/>
            <person name="Goker M."/>
            <person name="Bristow J."/>
            <person name="Eisen J.A."/>
            <person name="Markowitz V."/>
            <person name="Hugenholtz P."/>
            <person name="Klenk H.P."/>
            <person name="Kyrpides N.C."/>
        </authorList>
    </citation>
    <scope>NUCLEOTIDE SEQUENCE [LARGE SCALE GENOMIC DNA]</scope>
    <source>
        <strain evidence="2">ATCC 51198 / DSM 5511 / JCM 9101 / NCIMB 13204 / VKM B-1734 / 4k</strain>
    </source>
</reference>
<evidence type="ECO:0000313" key="2">
    <source>
        <dbReference type="Proteomes" id="UP000001903"/>
    </source>
</evidence>
<protein>
    <submittedName>
        <fullName evidence="1">Uncharacterized protein</fullName>
    </submittedName>
</protein>
<gene>
    <name evidence="1" type="ordered locus">Htur_4540</name>
</gene>
<dbReference type="KEGG" id="htu:Htur_4540"/>
<sequence>MNNNEQCPDSVSDRVIEDGERYHHAEQGQITVTGIWHQTQRLDTTRNVDEQDMIVIRHIPGEDGNWLDELAEPLDDFLDEID</sequence>
<name>D2S1U7_HALTV</name>
<keyword evidence="2" id="KW-1185">Reference proteome</keyword>
<dbReference type="RefSeq" id="WP_012945588.1">
    <property type="nucleotide sequence ID" value="NC_013745.1"/>
</dbReference>
<dbReference type="EMBL" id="CP001862">
    <property type="protein sequence ID" value="ADB63344.1"/>
    <property type="molecule type" value="Genomic_DNA"/>
</dbReference>
<dbReference type="HOGENOM" id="CLU_2550189_0_0_2"/>
<dbReference type="OrthoDB" id="196086at2157"/>
<dbReference type="AlphaFoldDB" id="D2S1U7"/>
<proteinExistence type="predicted"/>
<keyword evidence="1" id="KW-0614">Plasmid</keyword>
<organism evidence="1 2">
    <name type="scientific">Haloterrigena turkmenica (strain ATCC 51198 / DSM 5511 / JCM 9101 / NCIMB 13204 / VKM B-1734 / 4k)</name>
    <name type="common">Halococcus turkmenicus</name>
    <dbReference type="NCBI Taxonomy" id="543526"/>
    <lineage>
        <taxon>Archaea</taxon>
        <taxon>Methanobacteriati</taxon>
        <taxon>Methanobacteriota</taxon>
        <taxon>Stenosarchaea group</taxon>
        <taxon>Halobacteria</taxon>
        <taxon>Halobacteriales</taxon>
        <taxon>Natrialbaceae</taxon>
        <taxon>Haloterrigena</taxon>
    </lineage>
</organism>
<dbReference type="Proteomes" id="UP000001903">
    <property type="component" value="Plasmid pHTUR02"/>
</dbReference>
<dbReference type="GeneID" id="31787647"/>
<geneLocation type="plasmid" evidence="1 2">
    <name>pHTUR02</name>
</geneLocation>